<dbReference type="PANTHER" id="PTHR34107:SF2">
    <property type="entry name" value="SLL0888 PROTEIN"/>
    <property type="match status" value="1"/>
</dbReference>
<dbReference type="RefSeq" id="WP_054467028.1">
    <property type="nucleotide sequence ID" value="NZ_CP159837.1"/>
</dbReference>
<dbReference type="SUPFAM" id="SSF52980">
    <property type="entry name" value="Restriction endonuclease-like"/>
    <property type="match status" value="1"/>
</dbReference>
<accession>A0AAU8JER9</accession>
<evidence type="ECO:0000259" key="1">
    <source>
        <dbReference type="Pfam" id="PF05685"/>
    </source>
</evidence>
<dbReference type="PANTHER" id="PTHR34107">
    <property type="entry name" value="SLL0198 PROTEIN-RELATED"/>
    <property type="match status" value="1"/>
</dbReference>
<dbReference type="Pfam" id="PF05685">
    <property type="entry name" value="Uma2"/>
    <property type="match status" value="1"/>
</dbReference>
<reference evidence="2" key="1">
    <citation type="submission" date="2024-07" db="EMBL/GenBank/DDBJ databases">
        <authorList>
            <person name="Kim Y.J."/>
            <person name="Jeong J.Y."/>
        </authorList>
    </citation>
    <scope>NUCLEOTIDE SEQUENCE</scope>
    <source>
        <strain evidence="2">GIHE-MW2</strain>
    </source>
</reference>
<dbReference type="EMBL" id="CP159837">
    <property type="protein sequence ID" value="XCM37233.1"/>
    <property type="molecule type" value="Genomic_DNA"/>
</dbReference>
<dbReference type="InterPro" id="IPR012296">
    <property type="entry name" value="Nuclease_put_TT1808"/>
</dbReference>
<keyword evidence="2" id="KW-0540">Nuclease</keyword>
<dbReference type="CDD" id="cd06260">
    <property type="entry name" value="DUF820-like"/>
    <property type="match status" value="1"/>
</dbReference>
<dbReference type="InterPro" id="IPR008538">
    <property type="entry name" value="Uma2"/>
</dbReference>
<name>A0AAU8JER9_9CYAN</name>
<dbReference type="AlphaFoldDB" id="A0AAU8JER9"/>
<gene>
    <name evidence="2" type="ORF">ABWT76_006055</name>
</gene>
<proteinExistence type="predicted"/>
<protein>
    <submittedName>
        <fullName evidence="2">Uma2 family endonuclease</fullName>
    </submittedName>
</protein>
<feature type="domain" description="Putative restriction endonuclease" evidence="1">
    <location>
        <begin position="12"/>
        <end position="182"/>
    </location>
</feature>
<sequence length="191" mass="22068">MTSIITTKLYTFEEYLNYDDGSDRRYELVDGRLELMNPPTIRHLLISDMIRDIFKAEISRMNLPWLCFKETGVRTGWRKSRLTDVCVVLQEQAIELLDKSAVFQTPPLLVVEVVSPESVQRDYRYKRSEYAAAEIPEYWIVDPILNQVSVLRLDEGLYEETVFTGNQEIVSQIFPELTLTVEQILAAGNIG</sequence>
<dbReference type="Gene3D" id="3.90.1570.10">
    <property type="entry name" value="tt1808, chain A"/>
    <property type="match status" value="1"/>
</dbReference>
<organism evidence="2">
    <name type="scientific">Planktothricoides raciborskii GIHE-MW2</name>
    <dbReference type="NCBI Taxonomy" id="2792601"/>
    <lineage>
        <taxon>Bacteria</taxon>
        <taxon>Bacillati</taxon>
        <taxon>Cyanobacteriota</taxon>
        <taxon>Cyanophyceae</taxon>
        <taxon>Oscillatoriophycideae</taxon>
        <taxon>Oscillatoriales</taxon>
        <taxon>Oscillatoriaceae</taxon>
        <taxon>Planktothricoides</taxon>
    </lineage>
</organism>
<evidence type="ECO:0000313" key="2">
    <source>
        <dbReference type="EMBL" id="XCM37233.1"/>
    </source>
</evidence>
<dbReference type="GO" id="GO:0004519">
    <property type="term" value="F:endonuclease activity"/>
    <property type="evidence" value="ECO:0007669"/>
    <property type="project" value="UniProtKB-KW"/>
</dbReference>
<dbReference type="InterPro" id="IPR011335">
    <property type="entry name" value="Restrct_endonuc-II-like"/>
</dbReference>
<keyword evidence="2" id="KW-0378">Hydrolase</keyword>
<keyword evidence="2" id="KW-0255">Endonuclease</keyword>